<evidence type="ECO:0000313" key="1">
    <source>
        <dbReference type="EMBL" id="ARQ70901.1"/>
    </source>
</evidence>
<keyword evidence="2" id="KW-1185">Reference proteome</keyword>
<dbReference type="InterPro" id="IPR024486">
    <property type="entry name" value="DUF2617"/>
</dbReference>
<dbReference type="Proteomes" id="UP000194218">
    <property type="component" value="Chromosome"/>
</dbReference>
<dbReference type="Pfam" id="PF10936">
    <property type="entry name" value="DUF2617"/>
    <property type="match status" value="1"/>
</dbReference>
<sequence length="166" mass="17649">MSAGVRLTAPYLDTRADHLSFALGLPAREALAVTRLDLGGLSVELRLLGASHQVFAGPVGETLACLPGEPGGGPPSAVTRTVEGWRYRFEARVLTCEAEEFTARVAAVRGRTAGREGALCGVFPGSPDAVTALAARRAARVITWRTWHTYPQAGQIVETRTRLEAP</sequence>
<dbReference type="KEGG" id="smao:CAG99_20485"/>
<accession>A0A1W7D1D7</accession>
<dbReference type="AlphaFoldDB" id="A0A1W7D1D7"/>
<organism evidence="1 2">
    <name type="scientific">Streptomyces marincola</name>
    <dbReference type="NCBI Taxonomy" id="2878388"/>
    <lineage>
        <taxon>Bacteria</taxon>
        <taxon>Bacillati</taxon>
        <taxon>Actinomycetota</taxon>
        <taxon>Actinomycetes</taxon>
        <taxon>Kitasatosporales</taxon>
        <taxon>Streptomycetaceae</taxon>
        <taxon>Streptomyces</taxon>
    </lineage>
</organism>
<protein>
    <recommendedName>
        <fullName evidence="3">DUF2617 domain-containing protein</fullName>
    </recommendedName>
</protein>
<dbReference type="OrthoDB" id="4462506at2"/>
<name>A0A1W7D1D7_9ACTN</name>
<evidence type="ECO:0008006" key="3">
    <source>
        <dbReference type="Google" id="ProtNLM"/>
    </source>
</evidence>
<reference evidence="1 2" key="1">
    <citation type="submission" date="2017-05" db="EMBL/GenBank/DDBJ databases">
        <title>Complete genome sequence of Streptomyces sp. SCSIO 03032 revealed the diverse biosynthetic pathways for its bioactive secondary metabolites.</title>
        <authorList>
            <person name="Ma L."/>
            <person name="Zhu Y."/>
            <person name="Zhang W."/>
            <person name="Zhang G."/>
            <person name="Tian X."/>
            <person name="Zhang S."/>
            <person name="Zhang C."/>
        </authorList>
    </citation>
    <scope>NUCLEOTIDE SEQUENCE [LARGE SCALE GENOMIC DNA]</scope>
    <source>
        <strain evidence="1 2">SCSIO 03032</strain>
    </source>
</reference>
<dbReference type="RefSeq" id="WP_086160740.1">
    <property type="nucleotide sequence ID" value="NZ_CP021121.1"/>
</dbReference>
<gene>
    <name evidence="1" type="ORF">CAG99_20485</name>
</gene>
<proteinExistence type="predicted"/>
<dbReference type="EMBL" id="CP021121">
    <property type="protein sequence ID" value="ARQ70901.1"/>
    <property type="molecule type" value="Genomic_DNA"/>
</dbReference>
<evidence type="ECO:0000313" key="2">
    <source>
        <dbReference type="Proteomes" id="UP000194218"/>
    </source>
</evidence>